<evidence type="ECO:0000256" key="3">
    <source>
        <dbReference type="ARBA" id="ARBA00022553"/>
    </source>
</evidence>
<dbReference type="InterPro" id="IPR050351">
    <property type="entry name" value="BphY/WalK/GraS-like"/>
</dbReference>
<dbReference type="Pfam" id="PF02518">
    <property type="entry name" value="HATPase_c"/>
    <property type="match status" value="1"/>
</dbReference>
<dbReference type="GO" id="GO:0016036">
    <property type="term" value="P:cellular response to phosphate starvation"/>
    <property type="evidence" value="ECO:0007669"/>
    <property type="project" value="TreeGrafter"/>
</dbReference>
<dbReference type="InterPro" id="IPR036890">
    <property type="entry name" value="HATPase_C_sf"/>
</dbReference>
<protein>
    <recommendedName>
        <fullName evidence="2">histidine kinase</fullName>
        <ecNumber evidence="2">2.7.13.3</ecNumber>
    </recommendedName>
</protein>
<dbReference type="InterPro" id="IPR005467">
    <property type="entry name" value="His_kinase_dom"/>
</dbReference>
<dbReference type="InterPro" id="IPR004358">
    <property type="entry name" value="Sig_transdc_His_kin-like_C"/>
</dbReference>
<dbReference type="SMART" id="SM00388">
    <property type="entry name" value="HisKA"/>
    <property type="match status" value="1"/>
</dbReference>
<dbReference type="PANTHER" id="PTHR45453">
    <property type="entry name" value="PHOSPHATE REGULON SENSOR PROTEIN PHOR"/>
    <property type="match status" value="1"/>
</dbReference>
<proteinExistence type="predicted"/>
<gene>
    <name evidence="9" type="ORF">C5O25_07765</name>
</gene>
<reference evidence="10" key="1">
    <citation type="submission" date="2018-02" db="EMBL/GenBank/DDBJ databases">
        <authorList>
            <person name="Clavel T."/>
            <person name="Strowig T."/>
        </authorList>
    </citation>
    <scope>NUCLEOTIDE SEQUENCE [LARGE SCALE GENOMIC DNA]</scope>
    <source>
        <strain evidence="10">DSM 100764</strain>
    </source>
</reference>
<dbReference type="InterPro" id="IPR003661">
    <property type="entry name" value="HisK_dim/P_dom"/>
</dbReference>
<keyword evidence="7" id="KW-1133">Transmembrane helix</keyword>
<keyword evidence="10" id="KW-1185">Reference proteome</keyword>
<dbReference type="SMART" id="SM00387">
    <property type="entry name" value="HATPase_c"/>
    <property type="match status" value="1"/>
</dbReference>
<dbReference type="PANTHER" id="PTHR45453:SF1">
    <property type="entry name" value="PHOSPHATE REGULON SENSOR PROTEIN PHOR"/>
    <property type="match status" value="1"/>
</dbReference>
<dbReference type="AlphaFoldDB" id="A0A2V1IWU9"/>
<dbReference type="PRINTS" id="PR00344">
    <property type="entry name" value="BCTRLSENSOR"/>
</dbReference>
<dbReference type="GeneID" id="93423480"/>
<evidence type="ECO:0000256" key="5">
    <source>
        <dbReference type="ARBA" id="ARBA00022777"/>
    </source>
</evidence>
<keyword evidence="6" id="KW-0902">Two-component regulatory system</keyword>
<sequence>MKRVIKISYHRRLFIGLVAYSLLMAVCFAVFQYHRERQFKVQELDSRLQDLNAMILEKLAYGVPVDSLHTPLLRSIPELRLSVIDHSGDVIYDNTVDTLPGTPHLDREEIAEALRTGKGYSLRRHSDSTGQTYFYSATADGLYVVRTAVPYDVTLHQLLSADYGFMWTLLVIMVSMCMLGYLATRRVGEHVSRLNRFAEQAERGERIHDTGPLPHDELGEISGHIVRLYSRMQQAVAQRDREHQTVIRQQQEKDEMKRRLTNNINHELKTPVASMQLCLDTLLAHPDMESSKRTEILTRCEKANQRLGRLLDDVAAITRLDDGSTQIAVEEINIAHIIAETIERHIMQAEAKNISIVNMVTFSDPIPGNRSLMESVIGNLLSNAIEYSGGSTIEISQFVGGRYIEINVADNGCGIDPQHLPHIFERFYRIDKGRSRRAGGTGLGLAIVKNATAWHGGSVSATLRSEGGMLFTVTLPLIR</sequence>
<dbReference type="GO" id="GO:0005886">
    <property type="term" value="C:plasma membrane"/>
    <property type="evidence" value="ECO:0007669"/>
    <property type="project" value="TreeGrafter"/>
</dbReference>
<dbReference type="FunFam" id="3.30.565.10:FF:000006">
    <property type="entry name" value="Sensor histidine kinase WalK"/>
    <property type="match status" value="1"/>
</dbReference>
<organism evidence="9 10">
    <name type="scientific">Paramuribaculum intestinale</name>
    <dbReference type="NCBI Taxonomy" id="2094151"/>
    <lineage>
        <taxon>Bacteria</taxon>
        <taxon>Pseudomonadati</taxon>
        <taxon>Bacteroidota</taxon>
        <taxon>Bacteroidia</taxon>
        <taxon>Bacteroidales</taxon>
        <taxon>Muribaculaceae</taxon>
        <taxon>Paramuribaculum</taxon>
    </lineage>
</organism>
<feature type="transmembrane region" description="Helical" evidence="7">
    <location>
        <begin position="12"/>
        <end position="31"/>
    </location>
</feature>
<dbReference type="EMBL" id="PUBV01000014">
    <property type="protein sequence ID" value="PWB07302.1"/>
    <property type="molecule type" value="Genomic_DNA"/>
</dbReference>
<dbReference type="SUPFAM" id="SSF55874">
    <property type="entry name" value="ATPase domain of HSP90 chaperone/DNA topoisomerase II/histidine kinase"/>
    <property type="match status" value="1"/>
</dbReference>
<keyword evidence="4" id="KW-0808">Transferase</keyword>
<keyword evidence="5 9" id="KW-0418">Kinase</keyword>
<comment type="catalytic activity">
    <reaction evidence="1">
        <text>ATP + protein L-histidine = ADP + protein N-phospho-L-histidine.</text>
        <dbReference type="EC" id="2.7.13.3"/>
    </reaction>
</comment>
<dbReference type="RefSeq" id="WP_107036170.1">
    <property type="nucleotide sequence ID" value="NZ_CAONGC010000016.1"/>
</dbReference>
<evidence type="ECO:0000256" key="6">
    <source>
        <dbReference type="ARBA" id="ARBA00023012"/>
    </source>
</evidence>
<dbReference type="GO" id="GO:0004721">
    <property type="term" value="F:phosphoprotein phosphatase activity"/>
    <property type="evidence" value="ECO:0007669"/>
    <property type="project" value="TreeGrafter"/>
</dbReference>
<keyword evidence="3" id="KW-0597">Phosphoprotein</keyword>
<dbReference type="Pfam" id="PF00512">
    <property type="entry name" value="HisKA"/>
    <property type="match status" value="1"/>
</dbReference>
<dbReference type="SUPFAM" id="SSF47384">
    <property type="entry name" value="Homodimeric domain of signal transducing histidine kinase"/>
    <property type="match status" value="1"/>
</dbReference>
<dbReference type="Gene3D" id="3.30.565.10">
    <property type="entry name" value="Histidine kinase-like ATPase, C-terminal domain"/>
    <property type="match status" value="1"/>
</dbReference>
<keyword evidence="7" id="KW-0472">Membrane</keyword>
<dbReference type="Gene3D" id="1.10.287.130">
    <property type="match status" value="1"/>
</dbReference>
<dbReference type="GO" id="GO:0000155">
    <property type="term" value="F:phosphorelay sensor kinase activity"/>
    <property type="evidence" value="ECO:0007669"/>
    <property type="project" value="InterPro"/>
</dbReference>
<evidence type="ECO:0000313" key="9">
    <source>
        <dbReference type="EMBL" id="PWB07302.1"/>
    </source>
</evidence>
<evidence type="ECO:0000259" key="8">
    <source>
        <dbReference type="PROSITE" id="PS50109"/>
    </source>
</evidence>
<keyword evidence="7" id="KW-0812">Transmembrane</keyword>
<dbReference type="InterPro" id="IPR036097">
    <property type="entry name" value="HisK_dim/P_sf"/>
</dbReference>
<comment type="caution">
    <text evidence="9">The sequence shown here is derived from an EMBL/GenBank/DDBJ whole genome shotgun (WGS) entry which is preliminary data.</text>
</comment>
<dbReference type="CDD" id="cd00082">
    <property type="entry name" value="HisKA"/>
    <property type="match status" value="1"/>
</dbReference>
<evidence type="ECO:0000256" key="1">
    <source>
        <dbReference type="ARBA" id="ARBA00000085"/>
    </source>
</evidence>
<name>A0A2V1IWU9_9BACT</name>
<dbReference type="EC" id="2.7.13.3" evidence="2"/>
<dbReference type="InterPro" id="IPR003594">
    <property type="entry name" value="HATPase_dom"/>
</dbReference>
<evidence type="ECO:0000256" key="2">
    <source>
        <dbReference type="ARBA" id="ARBA00012438"/>
    </source>
</evidence>
<dbReference type="Proteomes" id="UP000244925">
    <property type="component" value="Unassembled WGS sequence"/>
</dbReference>
<feature type="domain" description="Histidine kinase" evidence="8">
    <location>
        <begin position="263"/>
        <end position="479"/>
    </location>
</feature>
<feature type="transmembrane region" description="Helical" evidence="7">
    <location>
        <begin position="164"/>
        <end position="183"/>
    </location>
</feature>
<dbReference type="PROSITE" id="PS50109">
    <property type="entry name" value="HIS_KIN"/>
    <property type="match status" value="1"/>
</dbReference>
<evidence type="ECO:0000313" key="10">
    <source>
        <dbReference type="Proteomes" id="UP000244925"/>
    </source>
</evidence>
<accession>A0A2V1IWU9</accession>
<evidence type="ECO:0000256" key="4">
    <source>
        <dbReference type="ARBA" id="ARBA00022679"/>
    </source>
</evidence>
<dbReference type="CDD" id="cd00075">
    <property type="entry name" value="HATPase"/>
    <property type="match status" value="1"/>
</dbReference>
<evidence type="ECO:0000256" key="7">
    <source>
        <dbReference type="SAM" id="Phobius"/>
    </source>
</evidence>